<dbReference type="InterPro" id="IPR017451">
    <property type="entry name" value="F-box-assoc_interact_dom"/>
</dbReference>
<dbReference type="InterPro" id="IPR006527">
    <property type="entry name" value="F-box-assoc_dom_typ1"/>
</dbReference>
<dbReference type="SUPFAM" id="SSF81383">
    <property type="entry name" value="F-box domain"/>
    <property type="match status" value="1"/>
</dbReference>
<dbReference type="Proteomes" id="UP000504610">
    <property type="component" value="Chromosome 8"/>
</dbReference>
<organism evidence="3 4">
    <name type="scientific">Raphanus sativus</name>
    <name type="common">Radish</name>
    <name type="synonym">Raphanus raphanistrum var. sativus</name>
    <dbReference type="NCBI Taxonomy" id="3726"/>
    <lineage>
        <taxon>Eukaryota</taxon>
        <taxon>Viridiplantae</taxon>
        <taxon>Streptophyta</taxon>
        <taxon>Embryophyta</taxon>
        <taxon>Tracheophyta</taxon>
        <taxon>Spermatophyta</taxon>
        <taxon>Magnoliopsida</taxon>
        <taxon>eudicotyledons</taxon>
        <taxon>Gunneridae</taxon>
        <taxon>Pentapetalae</taxon>
        <taxon>rosids</taxon>
        <taxon>malvids</taxon>
        <taxon>Brassicales</taxon>
        <taxon>Brassicaceae</taxon>
        <taxon>Brassiceae</taxon>
        <taxon>Raphanus</taxon>
    </lineage>
</organism>
<evidence type="ECO:0000256" key="1">
    <source>
        <dbReference type="SAM" id="MobiDB-lite"/>
    </source>
</evidence>
<dbReference type="Pfam" id="PF00646">
    <property type="entry name" value="F-box"/>
    <property type="match status" value="1"/>
</dbReference>
<accession>A0A9W3CAV8</accession>
<evidence type="ECO:0000313" key="4">
    <source>
        <dbReference type="RefSeq" id="XP_056848558.1"/>
    </source>
</evidence>
<name>A0A9W3CAV8_RAPSA</name>
<evidence type="ECO:0000313" key="3">
    <source>
        <dbReference type="Proteomes" id="UP000504610"/>
    </source>
</evidence>
<protein>
    <submittedName>
        <fullName evidence="4">F-box/LRR-repeat/kelch-repeat protein At1g09650-like</fullName>
    </submittedName>
</protein>
<evidence type="ECO:0000259" key="2">
    <source>
        <dbReference type="PROSITE" id="PS50181"/>
    </source>
</evidence>
<dbReference type="AlphaFoldDB" id="A0A9W3CAV8"/>
<dbReference type="InterPro" id="IPR050796">
    <property type="entry name" value="SCF_F-box_component"/>
</dbReference>
<dbReference type="CDD" id="cd22157">
    <property type="entry name" value="F-box_AtFBW1-like"/>
    <property type="match status" value="1"/>
</dbReference>
<dbReference type="GeneID" id="108836806"/>
<reference evidence="3" key="1">
    <citation type="journal article" date="2019" name="Database">
        <title>The radish genome database (RadishGD): an integrated information resource for radish genomics.</title>
        <authorList>
            <person name="Yu H.J."/>
            <person name="Baek S."/>
            <person name="Lee Y.J."/>
            <person name="Cho A."/>
            <person name="Mun J.H."/>
        </authorList>
    </citation>
    <scope>NUCLEOTIDE SEQUENCE [LARGE SCALE GENOMIC DNA]</scope>
    <source>
        <strain evidence="3">cv. WK10039</strain>
    </source>
</reference>
<dbReference type="InterPro" id="IPR011043">
    <property type="entry name" value="Gal_Oxase/kelch_b-propeller"/>
</dbReference>
<dbReference type="InterPro" id="IPR036047">
    <property type="entry name" value="F-box-like_dom_sf"/>
</dbReference>
<gene>
    <name evidence="4" type="primary">LOC108836806</name>
</gene>
<dbReference type="SUPFAM" id="SSF50965">
    <property type="entry name" value="Galactose oxidase, central domain"/>
    <property type="match status" value="1"/>
</dbReference>
<feature type="domain" description="F-box" evidence="2">
    <location>
        <begin position="19"/>
        <end position="64"/>
    </location>
</feature>
<dbReference type="OrthoDB" id="1737248at2759"/>
<dbReference type="SMART" id="SM00256">
    <property type="entry name" value="FBOX"/>
    <property type="match status" value="1"/>
</dbReference>
<dbReference type="Gene3D" id="1.20.1280.50">
    <property type="match status" value="1"/>
</dbReference>
<dbReference type="KEGG" id="rsz:108836806"/>
<dbReference type="PANTHER" id="PTHR31672:SF13">
    <property type="entry name" value="F-BOX PROTEIN CPR30-LIKE"/>
    <property type="match status" value="1"/>
</dbReference>
<feature type="region of interest" description="Disordered" evidence="1">
    <location>
        <begin position="56"/>
        <end position="75"/>
    </location>
</feature>
<dbReference type="Pfam" id="PF07734">
    <property type="entry name" value="FBA_1"/>
    <property type="match status" value="1"/>
</dbReference>
<proteinExistence type="predicted"/>
<dbReference type="InterPro" id="IPR001810">
    <property type="entry name" value="F-box_dom"/>
</dbReference>
<dbReference type="NCBIfam" id="TIGR01640">
    <property type="entry name" value="F_box_assoc_1"/>
    <property type="match status" value="1"/>
</dbReference>
<dbReference type="RefSeq" id="XP_056848558.1">
    <property type="nucleotide sequence ID" value="XM_056992578.1"/>
</dbReference>
<dbReference type="PROSITE" id="PS50181">
    <property type="entry name" value="FBOX"/>
    <property type="match status" value="1"/>
</dbReference>
<dbReference type="PANTHER" id="PTHR31672">
    <property type="entry name" value="BNACNNG10540D PROTEIN"/>
    <property type="match status" value="1"/>
</dbReference>
<sequence>MRSTRVFWTVISFCGFHGLMMMEWLPHDVVELILERLPVKSLLRFKSVSKQWKSTMESRSFQERQSKKQSGGDPDVLMASASADESLRTLALGSSSSVKIPTPWDKEGNTTEYLVSNNSCDGLVCLYHPLGSESGFVVNPATRWYRPLPLCQFQQLVISQGESYFETQHGIFKLGFGKDMIGTTTYKPVWLYNSLEIGLDNATRCEVFDFISNAWRYVTPSAPYRVVGAADPVFVHGSLHWFTACVDTKILSFDLHTEAFQIISKAPFPANSHDNPYAIVLCNLDNRLCVSQMQYSDRVIWSFNSGNKTWDKIFSIDLVMTTVLYDCPTLCAFHPLAVLDGMKNKRKKKKKKKVKEVKERMVKKNLLFYDRVKSQYLLIHDPETDLDDFTFTAESSMGFLVCYFQSLISI</sequence>
<reference evidence="4" key="2">
    <citation type="submission" date="2025-08" db="UniProtKB">
        <authorList>
            <consortium name="RefSeq"/>
        </authorList>
    </citation>
    <scope>IDENTIFICATION</scope>
    <source>
        <tissue evidence="4">Leaf</tissue>
    </source>
</reference>
<keyword evidence="3" id="KW-1185">Reference proteome</keyword>